<organism evidence="7 8">
    <name type="scientific">Lymnaea stagnalis</name>
    <name type="common">Great pond snail</name>
    <name type="synonym">Helix stagnalis</name>
    <dbReference type="NCBI Taxonomy" id="6523"/>
    <lineage>
        <taxon>Eukaryota</taxon>
        <taxon>Metazoa</taxon>
        <taxon>Spiralia</taxon>
        <taxon>Lophotrochozoa</taxon>
        <taxon>Mollusca</taxon>
        <taxon>Gastropoda</taxon>
        <taxon>Heterobranchia</taxon>
        <taxon>Euthyneura</taxon>
        <taxon>Panpulmonata</taxon>
        <taxon>Hygrophila</taxon>
        <taxon>Lymnaeoidea</taxon>
        <taxon>Lymnaeidae</taxon>
        <taxon>Lymnaea</taxon>
    </lineage>
</organism>
<evidence type="ECO:0000256" key="1">
    <source>
        <dbReference type="ARBA" id="ARBA00008418"/>
    </source>
</evidence>
<feature type="domain" description="HP" evidence="6">
    <location>
        <begin position="903"/>
        <end position="967"/>
    </location>
</feature>
<reference evidence="7 8" key="1">
    <citation type="submission" date="2024-04" db="EMBL/GenBank/DDBJ databases">
        <authorList>
            <consortium name="Genoscope - CEA"/>
            <person name="William W."/>
        </authorList>
    </citation>
    <scope>NUCLEOTIDE SEQUENCE [LARGE SCALE GENOMIC DNA]</scope>
</reference>
<dbReference type="InterPro" id="IPR007123">
    <property type="entry name" value="Gelsolin-like_dom"/>
</dbReference>
<dbReference type="SMART" id="SM00153">
    <property type="entry name" value="VHP"/>
    <property type="match status" value="1"/>
</dbReference>
<dbReference type="InterPro" id="IPR036180">
    <property type="entry name" value="Gelsolin-like_dom_sf"/>
</dbReference>
<dbReference type="InterPro" id="IPR003128">
    <property type="entry name" value="Villin_headpiece"/>
</dbReference>
<feature type="compositionally biased region" description="Polar residues" evidence="5">
    <location>
        <begin position="120"/>
        <end position="134"/>
    </location>
</feature>
<evidence type="ECO:0000256" key="3">
    <source>
        <dbReference type="ARBA" id="ARBA00022737"/>
    </source>
</evidence>
<feature type="compositionally biased region" description="Basic and acidic residues" evidence="5">
    <location>
        <begin position="106"/>
        <end position="118"/>
    </location>
</feature>
<dbReference type="InterPro" id="IPR029006">
    <property type="entry name" value="ADF-H/Gelsolin-like_dom_sf"/>
</dbReference>
<accession>A0AAV2HXJ5</accession>
<dbReference type="Proteomes" id="UP001497497">
    <property type="component" value="Unassembled WGS sequence"/>
</dbReference>
<evidence type="ECO:0000259" key="6">
    <source>
        <dbReference type="PROSITE" id="PS51089"/>
    </source>
</evidence>
<protein>
    <recommendedName>
        <fullName evidence="6">HP domain-containing protein</fullName>
    </recommendedName>
</protein>
<dbReference type="SUPFAM" id="SSF55753">
    <property type="entry name" value="Actin depolymerizing proteins"/>
    <property type="match status" value="5"/>
</dbReference>
<dbReference type="GO" id="GO:0005737">
    <property type="term" value="C:cytoplasm"/>
    <property type="evidence" value="ECO:0007669"/>
    <property type="project" value="TreeGrafter"/>
</dbReference>
<dbReference type="Pfam" id="PF00626">
    <property type="entry name" value="Gelsolin"/>
    <property type="match status" value="1"/>
</dbReference>
<sequence length="967" mass="110237">MKDQKLISLDLEGSSYGTAHYGPTLTEVLGHSSPSKNSLRSLECIRLTPTKPHRISSASNRSLLTRSRLTSARSFSTSARSKKSSDCSSHASTLGSKSLQPITSHAVDDQEPRSRHDSVAQCSETSLTSQGTNQSHCSVWSSARSHSTLFSCSSLATSKSSVSLQNLNLTQTGLTVWCLEFHGLVTLDKHDHGFFHQGNCYIILEINVDGVSYLHLWYGSQSDQCERDLARSHLDWIDKSLSGASFLSIECEGFETTTFMAHFSDGIVITEGKSKQLLDVATNYAKRLYHVKGRRFPTATCMEVSAAAATDDNVLILDGYPRIYVYGGKNVDCLTKMKAMDLARKINRQQRNGKAHIIVIDEEELRNKFRHKLDPNIPCDRLSSIKSDQHGSSNGVLHLYKVNGNRPQYDIPIVSTSPLLQKYLSAKDTFLLDVKSTNTVYLWVGRSINTYNLYQALLCGEAFNKYHDNSPATAICRIRSGEEPVSFKKCFQDWKEFYLKDKPFGRCYNAAIMERVLFSRSNHTPVGKFTENASDDDSIFDEAGFTEIWACTEILLKLRVDKNVAFERRNCYLIYCGDIQRGQIGVIFYWLGEKASEETKRYVQNQALNYCNLYGQIHPVIRVLDGKEPSYFLKALGGSITVYDADPEQDITMSNVHMNFEGNKAAMFCVRELTKNGMRISQVTPATSSLNSSATFIIVSCKERFLWFGKSSSAREREHAKTMLIYLYPENPYDYKIIAEGREPPKFWTVIHYDGIYPSGFSKPMLHEGLPKLVWCCSNNEKLLFKDIEDFSAKDLFEEDFYILDAHDRLFLWIGRLVPDDDLQPYILSYIINAYIKHDPARRNDADLQISFVNQAFEPKSFTKYFKQNKIIGSNAMYFGERKKLRQENALIDIDAQLLETSHLKHKKVPYKDLIKGDNLPAYVDRHHREHHLPDEEFTKVMKMPRTEFYQLPQWKQSQILKSARLF</sequence>
<proteinExistence type="inferred from homology"/>
<dbReference type="SUPFAM" id="SSF47050">
    <property type="entry name" value="VHP, Villin headpiece domain"/>
    <property type="match status" value="1"/>
</dbReference>
<dbReference type="GO" id="GO:0051693">
    <property type="term" value="P:actin filament capping"/>
    <property type="evidence" value="ECO:0007669"/>
    <property type="project" value="UniProtKB-KW"/>
</dbReference>
<feature type="compositionally biased region" description="Polar residues" evidence="5">
    <location>
        <begin position="94"/>
        <end position="103"/>
    </location>
</feature>
<comment type="similarity">
    <text evidence="1">Belongs to the villin/gelsolin family.</text>
</comment>
<dbReference type="PRINTS" id="PR00597">
    <property type="entry name" value="GELSOLIN"/>
</dbReference>
<dbReference type="Gene3D" id="1.10.950.10">
    <property type="entry name" value="Villin headpiece domain"/>
    <property type="match status" value="1"/>
</dbReference>
<keyword evidence="3" id="KW-0677">Repeat</keyword>
<dbReference type="GO" id="GO:0051015">
    <property type="term" value="F:actin filament binding"/>
    <property type="evidence" value="ECO:0007669"/>
    <property type="project" value="InterPro"/>
</dbReference>
<dbReference type="SMART" id="SM00262">
    <property type="entry name" value="GEL"/>
    <property type="match status" value="6"/>
</dbReference>
<evidence type="ECO:0000256" key="2">
    <source>
        <dbReference type="ARBA" id="ARBA00022467"/>
    </source>
</evidence>
<dbReference type="GO" id="GO:0015629">
    <property type="term" value="C:actin cytoskeleton"/>
    <property type="evidence" value="ECO:0007669"/>
    <property type="project" value="TreeGrafter"/>
</dbReference>
<dbReference type="Gene3D" id="3.40.20.10">
    <property type="entry name" value="Severin"/>
    <property type="match status" value="6"/>
</dbReference>
<dbReference type="InterPro" id="IPR036886">
    <property type="entry name" value="Villin_headpiece_dom_sf"/>
</dbReference>
<evidence type="ECO:0000256" key="5">
    <source>
        <dbReference type="SAM" id="MobiDB-lite"/>
    </source>
</evidence>
<evidence type="ECO:0000313" key="8">
    <source>
        <dbReference type="Proteomes" id="UP001497497"/>
    </source>
</evidence>
<dbReference type="PANTHER" id="PTHR11977:SF51">
    <property type="entry name" value="PROTEIN FLIGHTLESS-1 HOMOLOG"/>
    <property type="match status" value="1"/>
</dbReference>
<dbReference type="AlphaFoldDB" id="A0AAV2HXJ5"/>
<name>A0AAV2HXJ5_LYMST</name>
<feature type="region of interest" description="Disordered" evidence="5">
    <location>
        <begin position="74"/>
        <end position="134"/>
    </location>
</feature>
<comment type="caution">
    <text evidence="7">The sequence shown here is derived from an EMBL/GenBank/DDBJ whole genome shotgun (WGS) entry which is preliminary data.</text>
</comment>
<keyword evidence="2" id="KW-0117">Actin capping</keyword>
<keyword evidence="8" id="KW-1185">Reference proteome</keyword>
<gene>
    <name evidence="7" type="ORF">GSLYS_00011559001</name>
</gene>
<dbReference type="EMBL" id="CAXITT010000270">
    <property type="protein sequence ID" value="CAL1537657.1"/>
    <property type="molecule type" value="Genomic_DNA"/>
</dbReference>
<evidence type="ECO:0000256" key="4">
    <source>
        <dbReference type="ARBA" id="ARBA00023203"/>
    </source>
</evidence>
<dbReference type="InterPro" id="IPR007122">
    <property type="entry name" value="Villin/Gelsolin"/>
</dbReference>
<keyword evidence="4" id="KW-0009">Actin-binding</keyword>
<dbReference type="GO" id="GO:0008154">
    <property type="term" value="P:actin polymerization or depolymerization"/>
    <property type="evidence" value="ECO:0007669"/>
    <property type="project" value="TreeGrafter"/>
</dbReference>
<evidence type="ECO:0000313" key="7">
    <source>
        <dbReference type="EMBL" id="CAL1537657.1"/>
    </source>
</evidence>
<dbReference type="Pfam" id="PF02209">
    <property type="entry name" value="VHP"/>
    <property type="match status" value="1"/>
</dbReference>
<dbReference type="PROSITE" id="PS51089">
    <property type="entry name" value="HP"/>
    <property type="match status" value="1"/>
</dbReference>
<dbReference type="SUPFAM" id="SSF82754">
    <property type="entry name" value="C-terminal, gelsolin-like domain of Sec23/24"/>
    <property type="match status" value="1"/>
</dbReference>
<dbReference type="PANTHER" id="PTHR11977">
    <property type="entry name" value="VILLIN"/>
    <property type="match status" value="1"/>
</dbReference>